<evidence type="ECO:0000256" key="2">
    <source>
        <dbReference type="SAM" id="Phobius"/>
    </source>
</evidence>
<keyword evidence="2" id="KW-1133">Transmembrane helix</keyword>
<sequence length="749" mass="80088">MSGAYDVSVHLRLVDALTGPMHHALLSMQRFQHTVHGLENNFAGLRAALAGTVATMAGMATFKGLLAFEQAAEGLAHAENALAAALPLAHRGMDMQIARTTAYAEAGRNLQTSLSGNIEALHDLYGVVQDMHHAAELLPVFNKLRTALSFTSDETKGFAGDSKQLANVARAFEMAGRTTPEAIEAISHAYIKSIIALRGRVTGGDFLQAVSGAGAARYGWTDSFMTEVLPGLANIMKGRTNAGIGLYHLSSNLWGGVSSSYAQAKLQEKWGLHSAEDEVRDPKTGKFQGFRVGSVWGADVLAKNPLDWANALIERWRGMGVNVDNMDVMRGVVAEVARGNKALQAILDELLLPATNRQMNKERQNIRGVEDPNLLSTDDPKVWWQALEQQWKSFKEAVGNAYVSDFVRNFLKPLTVAIRDLQQWAITNPGTVRNLARAFAALGAALVFIGSTAIIAGIASMLAGFGGIAFAISGAAAAIVGLTVAIALNWSRLREWAAGMSGLAKAGGLILLMSAIANMRTLIAGVSALMLANPWLALATGLAVVAVTVYRHWDEIVARTTKAVDEISEVLKPLRERFLEALKPIDSAMQRAGDWLGRQLGGEETRFSPEEIRAWNPGYIPPDDHPFSEMIKQVRARRRAEQEAAARLRSTAVPSSPASAPAHQPQAPAQASSAPAQSKPRAASIPERVQGSAQIVNHNERTINAPITITQSFNITQTPATTGAIAGAVRAAGQDVGSQLRGALSDTPQ</sequence>
<evidence type="ECO:0000256" key="1">
    <source>
        <dbReference type="SAM" id="MobiDB-lite"/>
    </source>
</evidence>
<proteinExistence type="predicted"/>
<protein>
    <recommendedName>
        <fullName evidence="5">Phage tail tape measure protein</fullName>
    </recommendedName>
</protein>
<keyword evidence="2" id="KW-0472">Membrane</keyword>
<feature type="transmembrane region" description="Helical" evidence="2">
    <location>
        <begin position="509"/>
        <end position="529"/>
    </location>
</feature>
<dbReference type="Proteomes" id="UP000623250">
    <property type="component" value="Unassembled WGS sequence"/>
</dbReference>
<dbReference type="AlphaFoldDB" id="A0A8I1GBE4"/>
<evidence type="ECO:0008006" key="5">
    <source>
        <dbReference type="Google" id="ProtNLM"/>
    </source>
</evidence>
<keyword evidence="2" id="KW-0812">Transmembrane</keyword>
<accession>A0A8I1GBE4</accession>
<evidence type="ECO:0000313" key="3">
    <source>
        <dbReference type="EMBL" id="MBJ7543978.1"/>
    </source>
</evidence>
<feature type="region of interest" description="Disordered" evidence="1">
    <location>
        <begin position="634"/>
        <end position="690"/>
    </location>
</feature>
<evidence type="ECO:0000313" key="4">
    <source>
        <dbReference type="Proteomes" id="UP000623250"/>
    </source>
</evidence>
<gene>
    <name evidence="3" type="ORF">JDN41_10440</name>
</gene>
<feature type="transmembrane region" description="Helical" evidence="2">
    <location>
        <begin position="468"/>
        <end position="488"/>
    </location>
</feature>
<feature type="transmembrane region" description="Helical" evidence="2">
    <location>
        <begin position="438"/>
        <end position="462"/>
    </location>
</feature>
<comment type="caution">
    <text evidence="3">The sequence shown here is derived from an EMBL/GenBank/DDBJ whole genome shotgun (WGS) entry which is preliminary data.</text>
</comment>
<dbReference type="EMBL" id="JAEMUK010000023">
    <property type="protein sequence ID" value="MBJ7543978.1"/>
    <property type="molecule type" value="Genomic_DNA"/>
</dbReference>
<keyword evidence="4" id="KW-1185">Reference proteome</keyword>
<feature type="compositionally biased region" description="Low complexity" evidence="1">
    <location>
        <begin position="647"/>
        <end position="684"/>
    </location>
</feature>
<name>A0A8I1GBE4_9HYPH</name>
<dbReference type="RefSeq" id="WP_037239741.1">
    <property type="nucleotide sequence ID" value="NZ_JAEMUK010000023.1"/>
</dbReference>
<organism evidence="3 4">
    <name type="scientific">Rhodomicrobium udaipurense</name>
    <dbReference type="NCBI Taxonomy" id="1202716"/>
    <lineage>
        <taxon>Bacteria</taxon>
        <taxon>Pseudomonadati</taxon>
        <taxon>Pseudomonadota</taxon>
        <taxon>Alphaproteobacteria</taxon>
        <taxon>Hyphomicrobiales</taxon>
        <taxon>Hyphomicrobiaceae</taxon>
        <taxon>Rhodomicrobium</taxon>
    </lineage>
</organism>
<reference evidence="3 4" key="1">
    <citation type="submission" date="2020-12" db="EMBL/GenBank/DDBJ databases">
        <title>Revised draft genomes of Rhodomicrobium vannielii ATCC 17100 and Rhodomicrobium udaipurense JA643.</title>
        <authorList>
            <person name="Conners E.M."/>
            <person name="Davenport E.J."/>
            <person name="Bose A."/>
        </authorList>
    </citation>
    <scope>NUCLEOTIDE SEQUENCE [LARGE SCALE GENOMIC DNA]</scope>
    <source>
        <strain evidence="3 4">JA643</strain>
    </source>
</reference>
<feature type="transmembrane region" description="Helical" evidence="2">
    <location>
        <begin position="535"/>
        <end position="553"/>
    </location>
</feature>